<reference evidence="2 3" key="1">
    <citation type="journal article" date="2016" name="Mol. Biol. Evol.">
        <title>Comparative Genomics of Early-Diverging Mushroom-Forming Fungi Provides Insights into the Origins of Lignocellulose Decay Capabilities.</title>
        <authorList>
            <person name="Nagy L.G."/>
            <person name="Riley R."/>
            <person name="Tritt A."/>
            <person name="Adam C."/>
            <person name="Daum C."/>
            <person name="Floudas D."/>
            <person name="Sun H."/>
            <person name="Yadav J.S."/>
            <person name="Pangilinan J."/>
            <person name="Larsson K.H."/>
            <person name="Matsuura K."/>
            <person name="Barry K."/>
            <person name="Labutti K."/>
            <person name="Kuo R."/>
            <person name="Ohm R.A."/>
            <person name="Bhattacharya S.S."/>
            <person name="Shirouzu T."/>
            <person name="Yoshinaga Y."/>
            <person name="Martin F.M."/>
            <person name="Grigoriev I.V."/>
            <person name="Hibbett D.S."/>
        </authorList>
    </citation>
    <scope>NUCLEOTIDE SEQUENCE [LARGE SCALE GENOMIC DNA]</scope>
    <source>
        <strain evidence="2 3">93-53</strain>
    </source>
</reference>
<dbReference type="OrthoDB" id="433738at2759"/>
<gene>
    <name evidence="2" type="ORF">LAESUDRAFT_711732</name>
</gene>
<evidence type="ECO:0000256" key="1">
    <source>
        <dbReference type="SAM" id="MobiDB-lite"/>
    </source>
</evidence>
<feature type="compositionally biased region" description="Low complexity" evidence="1">
    <location>
        <begin position="7"/>
        <end position="17"/>
    </location>
</feature>
<dbReference type="RefSeq" id="XP_040767575.1">
    <property type="nucleotide sequence ID" value="XM_040906861.1"/>
</dbReference>
<evidence type="ECO:0000313" key="3">
    <source>
        <dbReference type="Proteomes" id="UP000076871"/>
    </source>
</evidence>
<dbReference type="STRING" id="1314785.A0A165G4Y0"/>
<dbReference type="GeneID" id="63823890"/>
<keyword evidence="3" id="KW-1185">Reference proteome</keyword>
<protein>
    <submittedName>
        <fullName evidence="2">Uncharacterized protein</fullName>
    </submittedName>
</protein>
<proteinExistence type="predicted"/>
<feature type="region of interest" description="Disordered" evidence="1">
    <location>
        <begin position="1"/>
        <end position="31"/>
    </location>
</feature>
<sequence length="128" mass="13926">MSHSHTHAPGQHPGHTHGPPPQQQPQIVMRQPDPVMQALIEASFRPVDIALGPPENASALCGKHSLEKCAECDVDYTNLNRLSRTLQANPNLRCPPPPQVISKPLSAAINNTKEEGNVWHCVVQGRNA</sequence>
<accession>A0A165G4Y0</accession>
<dbReference type="EMBL" id="KV427610">
    <property type="protein sequence ID" value="KZT09835.1"/>
    <property type="molecule type" value="Genomic_DNA"/>
</dbReference>
<dbReference type="AlphaFoldDB" id="A0A165G4Y0"/>
<organism evidence="2 3">
    <name type="scientific">Laetiporus sulphureus 93-53</name>
    <dbReference type="NCBI Taxonomy" id="1314785"/>
    <lineage>
        <taxon>Eukaryota</taxon>
        <taxon>Fungi</taxon>
        <taxon>Dikarya</taxon>
        <taxon>Basidiomycota</taxon>
        <taxon>Agaricomycotina</taxon>
        <taxon>Agaricomycetes</taxon>
        <taxon>Polyporales</taxon>
        <taxon>Laetiporus</taxon>
    </lineage>
</organism>
<dbReference type="InParanoid" id="A0A165G4Y0"/>
<dbReference type="Proteomes" id="UP000076871">
    <property type="component" value="Unassembled WGS sequence"/>
</dbReference>
<name>A0A165G4Y0_9APHY</name>
<evidence type="ECO:0000313" key="2">
    <source>
        <dbReference type="EMBL" id="KZT09835.1"/>
    </source>
</evidence>